<organism evidence="11 12">
    <name type="scientific">Zingiber officinale</name>
    <name type="common">Ginger</name>
    <name type="synonym">Amomum zingiber</name>
    <dbReference type="NCBI Taxonomy" id="94328"/>
    <lineage>
        <taxon>Eukaryota</taxon>
        <taxon>Viridiplantae</taxon>
        <taxon>Streptophyta</taxon>
        <taxon>Embryophyta</taxon>
        <taxon>Tracheophyta</taxon>
        <taxon>Spermatophyta</taxon>
        <taxon>Magnoliopsida</taxon>
        <taxon>Liliopsida</taxon>
        <taxon>Zingiberales</taxon>
        <taxon>Zingiberaceae</taxon>
        <taxon>Zingiber</taxon>
    </lineage>
</organism>
<evidence type="ECO:0000313" key="11">
    <source>
        <dbReference type="EMBL" id="KAG6531138.1"/>
    </source>
</evidence>
<keyword evidence="2 9" id="KW-0479">Metal-binding</keyword>
<dbReference type="InterPro" id="IPR027443">
    <property type="entry name" value="IPNS-like_sf"/>
</dbReference>
<evidence type="ECO:0000256" key="1">
    <source>
        <dbReference type="ARBA" id="ARBA00001961"/>
    </source>
</evidence>
<keyword evidence="12" id="KW-1185">Reference proteome</keyword>
<evidence type="ECO:0000256" key="5">
    <source>
        <dbReference type="ARBA" id="ARBA00023004"/>
    </source>
</evidence>
<dbReference type="GO" id="GO:0045543">
    <property type="term" value="F:gibberellin 2-beta-dioxygenase activity"/>
    <property type="evidence" value="ECO:0007669"/>
    <property type="project" value="UniProtKB-EC"/>
</dbReference>
<dbReference type="InterPro" id="IPR050231">
    <property type="entry name" value="Iron_ascorbate_oxido_reductase"/>
</dbReference>
<dbReference type="AlphaFoldDB" id="A0A8J5HLR8"/>
<evidence type="ECO:0000313" key="12">
    <source>
        <dbReference type="Proteomes" id="UP000734854"/>
    </source>
</evidence>
<dbReference type="FunFam" id="2.60.120.330:FF:000014">
    <property type="entry name" value="Gibberellin 2-beta-dioxygenase 1"/>
    <property type="match status" value="1"/>
</dbReference>
<keyword evidence="4 9" id="KW-0560">Oxidoreductase</keyword>
<evidence type="ECO:0000256" key="6">
    <source>
        <dbReference type="ARBA" id="ARBA00052204"/>
    </source>
</evidence>
<dbReference type="Pfam" id="PF14226">
    <property type="entry name" value="DIOX_N"/>
    <property type="match status" value="1"/>
</dbReference>
<dbReference type="SUPFAM" id="SSF51197">
    <property type="entry name" value="Clavaminate synthase-like"/>
    <property type="match status" value="1"/>
</dbReference>
<comment type="cofactor">
    <cofactor evidence="1">
        <name>L-ascorbate</name>
        <dbReference type="ChEBI" id="CHEBI:38290"/>
    </cofactor>
</comment>
<name>A0A8J5HLR8_ZINOF</name>
<comment type="similarity">
    <text evidence="7">Belongs to the iron/ascorbate-dependent oxidoreductase family. GA2OX subfamily.</text>
</comment>
<dbReference type="InterPro" id="IPR026992">
    <property type="entry name" value="DIOX_N"/>
</dbReference>
<dbReference type="PROSITE" id="PS51471">
    <property type="entry name" value="FE2OG_OXY"/>
    <property type="match status" value="1"/>
</dbReference>
<dbReference type="Pfam" id="PF03171">
    <property type="entry name" value="2OG-FeII_Oxy"/>
    <property type="match status" value="1"/>
</dbReference>
<dbReference type="EC" id="1.14.11.13" evidence="8"/>
<feature type="domain" description="Fe2OG dioxygenase" evidence="10">
    <location>
        <begin position="190"/>
        <end position="295"/>
    </location>
</feature>
<keyword evidence="3" id="KW-0223">Dioxygenase</keyword>
<dbReference type="InterPro" id="IPR044861">
    <property type="entry name" value="IPNS-like_FE2OG_OXY"/>
</dbReference>
<evidence type="ECO:0000256" key="3">
    <source>
        <dbReference type="ARBA" id="ARBA00022964"/>
    </source>
</evidence>
<evidence type="ECO:0000259" key="10">
    <source>
        <dbReference type="PROSITE" id="PS51471"/>
    </source>
</evidence>
<evidence type="ECO:0000256" key="2">
    <source>
        <dbReference type="ARBA" id="ARBA00022723"/>
    </source>
</evidence>
<gene>
    <name evidence="11" type="ORF">ZIOFF_004912</name>
</gene>
<dbReference type="EMBL" id="JACMSC010000002">
    <property type="protein sequence ID" value="KAG6531138.1"/>
    <property type="molecule type" value="Genomic_DNA"/>
</dbReference>
<dbReference type="InterPro" id="IPR005123">
    <property type="entry name" value="Oxoglu/Fe-dep_dioxygenase_dom"/>
</dbReference>
<comment type="caution">
    <text evidence="11">The sequence shown here is derived from an EMBL/GenBank/DDBJ whole genome shotgun (WGS) entry which is preliminary data.</text>
</comment>
<sequence>MHTPFLLCSTSNAWSTASVSAMVVLANPALDAIPILSSPKPCACFSTVPVVDLSMPGAAEALVRACDDFGFFKIAGHGIPMELMQKLEAEALRFFHFPQADKEKTRPADPFGYGNKQIGPNGDIGWVEYLLFAVTADPSAYTYMDCSFRSALLDFMLSVRKLAREVLELMAEGLKLEKREFFSNLVLGDGSDGIFRLNHYPKFPLLEKFNCSLTGFGEHTDPQLISILRSNNSAGLQISLRDGSWVSVPPDSESFFINVGDTLQVLTNGRFKSVRHRVLANGSKPRISMIYFFGAAPTEKIAPLEELMGEGERSKYREFTWSEYKKGAYKTRLGDYR</sequence>
<protein>
    <recommendedName>
        <fullName evidence="8">gibberellin 2beta-dioxygenase</fullName>
        <ecNumber evidence="8">1.14.11.13</ecNumber>
    </recommendedName>
</protein>
<dbReference type="PANTHER" id="PTHR47990">
    <property type="entry name" value="2-OXOGLUTARATE (2OG) AND FE(II)-DEPENDENT OXYGENASE SUPERFAMILY PROTEIN-RELATED"/>
    <property type="match status" value="1"/>
</dbReference>
<keyword evidence="5 9" id="KW-0408">Iron</keyword>
<accession>A0A8J5HLR8</accession>
<dbReference type="GO" id="GO:0046872">
    <property type="term" value="F:metal ion binding"/>
    <property type="evidence" value="ECO:0007669"/>
    <property type="project" value="UniProtKB-KW"/>
</dbReference>
<evidence type="ECO:0000256" key="4">
    <source>
        <dbReference type="ARBA" id="ARBA00023002"/>
    </source>
</evidence>
<evidence type="ECO:0000256" key="7">
    <source>
        <dbReference type="ARBA" id="ARBA00061282"/>
    </source>
</evidence>
<evidence type="ECO:0000256" key="9">
    <source>
        <dbReference type="RuleBase" id="RU003682"/>
    </source>
</evidence>
<proteinExistence type="inferred from homology"/>
<evidence type="ECO:0000256" key="8">
    <source>
        <dbReference type="ARBA" id="ARBA00066708"/>
    </source>
</evidence>
<dbReference type="Gene3D" id="2.60.120.330">
    <property type="entry name" value="B-lactam Antibiotic, Isopenicillin N Synthase, Chain"/>
    <property type="match status" value="1"/>
</dbReference>
<comment type="catalytic activity">
    <reaction evidence="6">
        <text>gibberellin A1 + 2-oxoglutarate + O2 = gibberellin A8 + succinate + CO2</text>
        <dbReference type="Rhea" id="RHEA:15005"/>
        <dbReference type="ChEBI" id="CHEBI:15379"/>
        <dbReference type="ChEBI" id="CHEBI:16526"/>
        <dbReference type="ChEBI" id="CHEBI:16810"/>
        <dbReference type="ChEBI" id="CHEBI:30031"/>
        <dbReference type="ChEBI" id="CHEBI:58524"/>
        <dbReference type="ChEBI" id="CHEBI:58594"/>
        <dbReference type="EC" id="1.14.11.13"/>
    </reaction>
</comment>
<reference evidence="11 12" key="1">
    <citation type="submission" date="2020-08" db="EMBL/GenBank/DDBJ databases">
        <title>Plant Genome Project.</title>
        <authorList>
            <person name="Zhang R.-G."/>
        </authorList>
    </citation>
    <scope>NUCLEOTIDE SEQUENCE [LARGE SCALE GENOMIC DNA]</scope>
    <source>
        <tissue evidence="11">Rhizome</tissue>
    </source>
</reference>
<dbReference type="Proteomes" id="UP000734854">
    <property type="component" value="Unassembled WGS sequence"/>
</dbReference>